<dbReference type="PANTHER" id="PTHR45453">
    <property type="entry name" value="PHOSPHATE REGULON SENSOR PROTEIN PHOR"/>
    <property type="match status" value="1"/>
</dbReference>
<evidence type="ECO:0000256" key="4">
    <source>
        <dbReference type="ARBA" id="ARBA00022475"/>
    </source>
</evidence>
<dbReference type="GO" id="GO:0016036">
    <property type="term" value="P:cellular response to phosphate starvation"/>
    <property type="evidence" value="ECO:0007669"/>
    <property type="project" value="TreeGrafter"/>
</dbReference>
<sequence>MSLNKLIKATLIKEKATIILYLINTTFIMMLYYLLYGGNLQLYPLVLTIFFLFSYLVYKFIVYKKLYGILEEGKTSPQYKTEDDYEYKDVVEYLGQVHKSYILKLYNMELKVEEKDSLMNQWIHNMKTSVAVIELAADEGLEKNDDNKEIFKDIIEENCKLQDNLEGALNVFRVESFSKDYIPEKVNLKELVTRAINSKKRDFIYSKVFPNVDIDKKIVVYTDKKWGCYVIEQIISNSIKYSNKENSKVNINAIKDENKVILAIEDEGIGIKEQYINRVFDLFFTGNNGRENEESTGIGLYMCKLVCERLNNEISIQSDEGKGTKVSISYINAES</sequence>
<dbReference type="PRINTS" id="PR00344">
    <property type="entry name" value="BCTRLSENSOR"/>
</dbReference>
<evidence type="ECO:0000256" key="10">
    <source>
        <dbReference type="ARBA" id="ARBA00023136"/>
    </source>
</evidence>
<dbReference type="EC" id="2.7.13.3" evidence="3"/>
<accession>A0A1I1S2B3</accession>
<keyword evidence="10 11" id="KW-0472">Membrane</keyword>
<name>A0A1I1S2B3_9CLOT</name>
<dbReference type="PANTHER" id="PTHR45453:SF2">
    <property type="entry name" value="HISTIDINE KINASE"/>
    <property type="match status" value="1"/>
</dbReference>
<dbReference type="GO" id="GO:0000155">
    <property type="term" value="F:phosphorelay sensor kinase activity"/>
    <property type="evidence" value="ECO:0007669"/>
    <property type="project" value="TreeGrafter"/>
</dbReference>
<evidence type="ECO:0000256" key="3">
    <source>
        <dbReference type="ARBA" id="ARBA00012438"/>
    </source>
</evidence>
<gene>
    <name evidence="13" type="ORF">SAMN05421842_1401</name>
</gene>
<keyword evidence="5" id="KW-0808">Transferase</keyword>
<evidence type="ECO:0000256" key="1">
    <source>
        <dbReference type="ARBA" id="ARBA00000085"/>
    </source>
</evidence>
<evidence type="ECO:0000259" key="12">
    <source>
        <dbReference type="PROSITE" id="PS50109"/>
    </source>
</evidence>
<evidence type="ECO:0000256" key="11">
    <source>
        <dbReference type="SAM" id="Phobius"/>
    </source>
</evidence>
<keyword evidence="4" id="KW-1003">Cell membrane</keyword>
<feature type="domain" description="Histidine kinase" evidence="12">
    <location>
        <begin position="121"/>
        <end position="334"/>
    </location>
</feature>
<dbReference type="Pfam" id="PF02518">
    <property type="entry name" value="HATPase_c"/>
    <property type="match status" value="1"/>
</dbReference>
<dbReference type="SMART" id="SM00387">
    <property type="entry name" value="HATPase_c"/>
    <property type="match status" value="1"/>
</dbReference>
<dbReference type="InterPro" id="IPR036890">
    <property type="entry name" value="HATPase_C_sf"/>
</dbReference>
<evidence type="ECO:0000256" key="7">
    <source>
        <dbReference type="ARBA" id="ARBA00022777"/>
    </source>
</evidence>
<evidence type="ECO:0000256" key="6">
    <source>
        <dbReference type="ARBA" id="ARBA00022692"/>
    </source>
</evidence>
<dbReference type="InterPro" id="IPR005467">
    <property type="entry name" value="His_kinase_dom"/>
</dbReference>
<dbReference type="SUPFAM" id="SSF55874">
    <property type="entry name" value="ATPase domain of HSP90 chaperone/DNA topoisomerase II/histidine kinase"/>
    <property type="match status" value="1"/>
</dbReference>
<dbReference type="OrthoDB" id="9780487at2"/>
<dbReference type="InterPro" id="IPR050351">
    <property type="entry name" value="BphY/WalK/GraS-like"/>
</dbReference>
<proteinExistence type="predicted"/>
<protein>
    <recommendedName>
        <fullName evidence="3">histidine kinase</fullName>
        <ecNumber evidence="3">2.7.13.3</ecNumber>
    </recommendedName>
</protein>
<dbReference type="STRING" id="119641.SAMN05421842_1401"/>
<evidence type="ECO:0000256" key="9">
    <source>
        <dbReference type="ARBA" id="ARBA00023012"/>
    </source>
</evidence>
<feature type="transmembrane region" description="Helical" evidence="11">
    <location>
        <begin position="42"/>
        <end position="61"/>
    </location>
</feature>
<keyword evidence="8 11" id="KW-1133">Transmembrane helix</keyword>
<evidence type="ECO:0000256" key="8">
    <source>
        <dbReference type="ARBA" id="ARBA00022989"/>
    </source>
</evidence>
<dbReference type="InterPro" id="IPR003594">
    <property type="entry name" value="HATPase_dom"/>
</dbReference>
<dbReference type="RefSeq" id="WP_090094296.1">
    <property type="nucleotide sequence ID" value="NZ_FOMG01000040.1"/>
</dbReference>
<comment type="catalytic activity">
    <reaction evidence="1">
        <text>ATP + protein L-histidine = ADP + protein N-phospho-L-histidine.</text>
        <dbReference type="EC" id="2.7.13.3"/>
    </reaction>
</comment>
<dbReference type="PROSITE" id="PS50109">
    <property type="entry name" value="HIS_KIN"/>
    <property type="match status" value="1"/>
</dbReference>
<feature type="transmembrane region" description="Helical" evidence="11">
    <location>
        <begin position="18"/>
        <end position="36"/>
    </location>
</feature>
<reference evidence="13 14" key="1">
    <citation type="submission" date="2016-10" db="EMBL/GenBank/DDBJ databases">
        <authorList>
            <person name="de Groot N.N."/>
        </authorList>
    </citation>
    <scope>NUCLEOTIDE SEQUENCE [LARGE SCALE GENOMIC DNA]</scope>
    <source>
        <strain evidence="13 14">DSM 12992</strain>
    </source>
</reference>
<evidence type="ECO:0000313" key="13">
    <source>
        <dbReference type="EMBL" id="SFD38688.1"/>
    </source>
</evidence>
<dbReference type="GO" id="GO:0005886">
    <property type="term" value="C:plasma membrane"/>
    <property type="evidence" value="ECO:0007669"/>
    <property type="project" value="UniProtKB-SubCell"/>
</dbReference>
<dbReference type="AlphaFoldDB" id="A0A1I1S2B3"/>
<dbReference type="InterPro" id="IPR004358">
    <property type="entry name" value="Sig_transdc_His_kin-like_C"/>
</dbReference>
<dbReference type="Gene3D" id="3.30.565.10">
    <property type="entry name" value="Histidine kinase-like ATPase, C-terminal domain"/>
    <property type="match status" value="1"/>
</dbReference>
<evidence type="ECO:0000313" key="14">
    <source>
        <dbReference type="Proteomes" id="UP000199263"/>
    </source>
</evidence>
<evidence type="ECO:0000256" key="5">
    <source>
        <dbReference type="ARBA" id="ARBA00022679"/>
    </source>
</evidence>
<dbReference type="EMBL" id="FOMG01000040">
    <property type="protein sequence ID" value="SFD38688.1"/>
    <property type="molecule type" value="Genomic_DNA"/>
</dbReference>
<keyword evidence="6 11" id="KW-0812">Transmembrane</keyword>
<dbReference type="GO" id="GO:0004721">
    <property type="term" value="F:phosphoprotein phosphatase activity"/>
    <property type="evidence" value="ECO:0007669"/>
    <property type="project" value="TreeGrafter"/>
</dbReference>
<comment type="subcellular location">
    <subcellularLocation>
        <location evidence="2">Cell membrane</location>
        <topology evidence="2">Multi-pass membrane protein</topology>
    </subcellularLocation>
</comment>
<keyword evidence="7" id="KW-0418">Kinase</keyword>
<keyword evidence="14" id="KW-1185">Reference proteome</keyword>
<dbReference type="Proteomes" id="UP000199263">
    <property type="component" value="Unassembled WGS sequence"/>
</dbReference>
<evidence type="ECO:0000256" key="2">
    <source>
        <dbReference type="ARBA" id="ARBA00004651"/>
    </source>
</evidence>
<keyword evidence="9" id="KW-0902">Two-component regulatory system</keyword>
<organism evidence="13 14">
    <name type="scientific">Clostridium uliginosum</name>
    <dbReference type="NCBI Taxonomy" id="119641"/>
    <lineage>
        <taxon>Bacteria</taxon>
        <taxon>Bacillati</taxon>
        <taxon>Bacillota</taxon>
        <taxon>Clostridia</taxon>
        <taxon>Eubacteriales</taxon>
        <taxon>Clostridiaceae</taxon>
        <taxon>Clostridium</taxon>
    </lineage>
</organism>